<name>A0A0N4VKJ5_ENTVE</name>
<keyword evidence="1" id="KW-0812">Transmembrane</keyword>
<gene>
    <name evidence="3" type="ORF">EVEC_LOCUS10691</name>
</gene>
<accession>A0A0N4VKJ5</accession>
<reference evidence="5" key="1">
    <citation type="submission" date="2017-02" db="UniProtKB">
        <authorList>
            <consortium name="WormBaseParasite"/>
        </authorList>
    </citation>
    <scope>IDENTIFICATION</scope>
</reference>
<dbReference type="Proteomes" id="UP000274131">
    <property type="component" value="Unassembled WGS sequence"/>
</dbReference>
<dbReference type="PANTHER" id="PTHR21679:SF4">
    <property type="entry name" value="DOMAIN OF UNKNOWN FUNCTION DB DOMAIN-CONTAINING PROTEIN"/>
    <property type="match status" value="1"/>
</dbReference>
<reference evidence="3 4" key="2">
    <citation type="submission" date="2018-10" db="EMBL/GenBank/DDBJ databases">
        <authorList>
            <consortium name="Pathogen Informatics"/>
        </authorList>
    </citation>
    <scope>NUCLEOTIDE SEQUENCE [LARGE SCALE GENOMIC DNA]</scope>
</reference>
<sequence>LSGSGSWSTRGVGGVSSDSYIQQDGLFSSRSRQRDRYDSYSTNGLFGESSCSCSSSYSGLLVIVLYMFGVITIIYAKNNLPPCHQIPKLLCCTESVLDKCLSGCIAYVTDKCPQKLHKFEKIMPTTTTTTLSPVDNSFFLPNDAAILKILDDMEKRSKNYMSKSGTKPKVSGVSFVEEVEDAAKPTEGFFEEKKVEEPNEVVPLTSYKEDRKSSSLSVDYNRLNQQYPVTEVTDADLTSDCGTESSRPPYSPCLSRKLVDEQFLSCCRQHVPSSCHSLCTFEHREHVAAETLIQAVQQDQCNLKYLTKILYCANRNRDNRKCCEYLGLASSELGVGERCLRMCNVGQSGDRIGTVEKNDLVCLSNWNVIMYCARAGLRTIN</sequence>
<feature type="transmembrane region" description="Helical" evidence="1">
    <location>
        <begin position="57"/>
        <end position="76"/>
    </location>
</feature>
<feature type="domain" description="Domain of unknown function DB" evidence="2">
    <location>
        <begin position="266"/>
        <end position="372"/>
    </location>
</feature>
<dbReference type="InterPro" id="IPR002602">
    <property type="entry name" value="DB"/>
</dbReference>
<evidence type="ECO:0000313" key="3">
    <source>
        <dbReference type="EMBL" id="VDD95940.1"/>
    </source>
</evidence>
<protein>
    <submittedName>
        <fullName evidence="5">DB domain-containing protein</fullName>
    </submittedName>
</protein>
<evidence type="ECO:0000313" key="4">
    <source>
        <dbReference type="Proteomes" id="UP000274131"/>
    </source>
</evidence>
<dbReference type="Pfam" id="PF01682">
    <property type="entry name" value="DB"/>
    <property type="match status" value="1"/>
</dbReference>
<dbReference type="AlphaFoldDB" id="A0A0N4VKJ5"/>
<organism evidence="5">
    <name type="scientific">Enterobius vermicularis</name>
    <name type="common">Human pinworm</name>
    <dbReference type="NCBI Taxonomy" id="51028"/>
    <lineage>
        <taxon>Eukaryota</taxon>
        <taxon>Metazoa</taxon>
        <taxon>Ecdysozoa</taxon>
        <taxon>Nematoda</taxon>
        <taxon>Chromadorea</taxon>
        <taxon>Rhabditida</taxon>
        <taxon>Spirurina</taxon>
        <taxon>Oxyuridomorpha</taxon>
        <taxon>Oxyuroidea</taxon>
        <taxon>Oxyuridae</taxon>
        <taxon>Enterobius</taxon>
    </lineage>
</organism>
<evidence type="ECO:0000313" key="5">
    <source>
        <dbReference type="WBParaSite" id="EVEC_0001138301-mRNA-1"/>
    </source>
</evidence>
<keyword evidence="1" id="KW-1133">Transmembrane helix</keyword>
<evidence type="ECO:0000256" key="1">
    <source>
        <dbReference type="SAM" id="Phobius"/>
    </source>
</evidence>
<proteinExistence type="predicted"/>
<dbReference type="EMBL" id="UXUI01011098">
    <property type="protein sequence ID" value="VDD95940.1"/>
    <property type="molecule type" value="Genomic_DNA"/>
</dbReference>
<dbReference type="PANTHER" id="PTHR21679">
    <property type="entry name" value="DOMAIN OF UNKNOWN FUNCTION DB DOMAIN-CONTAINING PROTEIN-RELATED"/>
    <property type="match status" value="1"/>
</dbReference>
<dbReference type="OrthoDB" id="5835380at2759"/>
<keyword evidence="1" id="KW-0472">Membrane</keyword>
<dbReference type="WBParaSite" id="EVEC_0001138301-mRNA-1">
    <property type="protein sequence ID" value="EVEC_0001138301-mRNA-1"/>
    <property type="gene ID" value="EVEC_0001138301"/>
</dbReference>
<evidence type="ECO:0000259" key="2">
    <source>
        <dbReference type="Pfam" id="PF01682"/>
    </source>
</evidence>
<keyword evidence="4" id="KW-1185">Reference proteome</keyword>